<dbReference type="RefSeq" id="XP_044717594.1">
    <property type="nucleotide sequence ID" value="XM_044867573.1"/>
</dbReference>
<comment type="function">
    <text evidence="1">Required for efficient biogenesis of the 60S ribosomal subunit.</text>
</comment>
<dbReference type="GO" id="GO:0005730">
    <property type="term" value="C:nucleolus"/>
    <property type="evidence" value="ECO:0007669"/>
    <property type="project" value="UniProtKB-SubCell"/>
</dbReference>
<dbReference type="InterPro" id="IPR051898">
    <property type="entry name" value="Ribosome_Assembly_3"/>
</dbReference>
<protein>
    <recommendedName>
        <fullName evidence="4">Ribosome assembly protein 3</fullName>
    </recommendedName>
</protein>
<dbReference type="GO" id="GO:0000027">
    <property type="term" value="P:ribosomal large subunit assembly"/>
    <property type="evidence" value="ECO:0007669"/>
    <property type="project" value="TreeGrafter"/>
</dbReference>
<dbReference type="PANTHER" id="PTHR28127:SF1">
    <property type="entry name" value="RIBOSOME ASSEMBLY PROTEIN 3"/>
    <property type="match status" value="1"/>
</dbReference>
<keyword evidence="6" id="KW-0539">Nucleus</keyword>
<evidence type="ECO:0000313" key="9">
    <source>
        <dbReference type="EMBL" id="KAH0960081.1"/>
    </source>
</evidence>
<evidence type="ECO:0000256" key="3">
    <source>
        <dbReference type="ARBA" id="ARBA00006256"/>
    </source>
</evidence>
<dbReference type="PANTHER" id="PTHR28127">
    <property type="entry name" value="RIBOSOME ASSEMBLY PROTEIN 3"/>
    <property type="match status" value="1"/>
</dbReference>
<comment type="caution">
    <text evidence="9">The sequence shown here is derived from an EMBL/GenBank/DDBJ whole genome shotgun (WGS) entry which is preliminary data.</text>
</comment>
<dbReference type="Proteomes" id="UP000824596">
    <property type="component" value="Unassembled WGS sequence"/>
</dbReference>
<dbReference type="GO" id="GO:0030687">
    <property type="term" value="C:preribosome, large subunit precursor"/>
    <property type="evidence" value="ECO:0007669"/>
    <property type="project" value="TreeGrafter"/>
</dbReference>
<evidence type="ECO:0000256" key="2">
    <source>
        <dbReference type="ARBA" id="ARBA00004604"/>
    </source>
</evidence>
<organism evidence="9 10">
    <name type="scientific">Hirsutella rhossiliensis</name>
    <dbReference type="NCBI Taxonomy" id="111463"/>
    <lineage>
        <taxon>Eukaryota</taxon>
        <taxon>Fungi</taxon>
        <taxon>Dikarya</taxon>
        <taxon>Ascomycota</taxon>
        <taxon>Pezizomycotina</taxon>
        <taxon>Sordariomycetes</taxon>
        <taxon>Hypocreomycetidae</taxon>
        <taxon>Hypocreales</taxon>
        <taxon>Ophiocordycipitaceae</taxon>
        <taxon>Hirsutella</taxon>
    </lineage>
</organism>
<dbReference type="InterPro" id="IPR028217">
    <property type="entry name" value="Rsa3_C"/>
</dbReference>
<keyword evidence="5" id="KW-0690">Ribosome biogenesis</keyword>
<gene>
    <name evidence="9" type="ORF">HRG_09102</name>
</gene>
<evidence type="ECO:0000259" key="8">
    <source>
        <dbReference type="Pfam" id="PF14615"/>
    </source>
</evidence>
<evidence type="ECO:0000256" key="6">
    <source>
        <dbReference type="ARBA" id="ARBA00023242"/>
    </source>
</evidence>
<evidence type="ECO:0000313" key="10">
    <source>
        <dbReference type="Proteomes" id="UP000824596"/>
    </source>
</evidence>
<keyword evidence="10" id="KW-1185">Reference proteome</keyword>
<dbReference type="OrthoDB" id="69550at2759"/>
<dbReference type="Pfam" id="PF14615">
    <property type="entry name" value="Rsa3"/>
    <property type="match status" value="1"/>
</dbReference>
<comment type="subcellular location">
    <subcellularLocation>
        <location evidence="2">Nucleus</location>
        <location evidence="2">Nucleolus</location>
    </subcellularLocation>
</comment>
<keyword evidence="7" id="KW-0687">Ribonucleoprotein</keyword>
<evidence type="ECO:0000256" key="5">
    <source>
        <dbReference type="ARBA" id="ARBA00022517"/>
    </source>
</evidence>
<evidence type="ECO:0000256" key="1">
    <source>
        <dbReference type="ARBA" id="ARBA00003035"/>
    </source>
</evidence>
<feature type="domain" description="Ribosome-assembly protein 3 C-terminal" evidence="8">
    <location>
        <begin position="15"/>
        <end position="60"/>
    </location>
</feature>
<dbReference type="GeneID" id="68358231"/>
<proteinExistence type="inferred from homology"/>
<accession>A0A9P8SGL8</accession>
<name>A0A9P8SGL8_9HYPO</name>
<comment type="similarity">
    <text evidence="3">Belongs to the RSA3 family.</text>
</comment>
<evidence type="ECO:0000256" key="4">
    <source>
        <dbReference type="ARBA" id="ARBA00015339"/>
    </source>
</evidence>
<reference evidence="9" key="1">
    <citation type="submission" date="2021-09" db="EMBL/GenBank/DDBJ databases">
        <title>A high-quality genome of the endoparasitic fungus Hirsutella rhossiliensis with a comparison of Hirsutella genomes reveals transposable elements contributing to genome size variation.</title>
        <authorList>
            <person name="Lin R."/>
            <person name="Jiao Y."/>
            <person name="Sun X."/>
            <person name="Ling J."/>
            <person name="Xie B."/>
            <person name="Cheng X."/>
        </authorList>
    </citation>
    <scope>NUCLEOTIDE SEQUENCE</scope>
    <source>
        <strain evidence="9">HR02</strain>
    </source>
</reference>
<dbReference type="AlphaFoldDB" id="A0A9P8SGL8"/>
<dbReference type="EMBL" id="JAIZPD010000011">
    <property type="protein sequence ID" value="KAH0960081.1"/>
    <property type="molecule type" value="Genomic_DNA"/>
</dbReference>
<evidence type="ECO:0000256" key="7">
    <source>
        <dbReference type="ARBA" id="ARBA00023274"/>
    </source>
</evidence>
<sequence>MPSASGRDDGAEADFSSYYLERATHELSEDLDKVRNAEDFKLDSVSFLVHSLRQGAAQFSTQDQKRVVAHLAQSKSST</sequence>